<gene>
    <name evidence="8" type="ORF">SFC79_00645</name>
</gene>
<dbReference type="InterPro" id="IPR052902">
    <property type="entry name" value="ABC-2_transporter"/>
</dbReference>
<evidence type="ECO:0000313" key="9">
    <source>
        <dbReference type="Proteomes" id="UP001291999"/>
    </source>
</evidence>
<dbReference type="RefSeq" id="WP_172265312.1">
    <property type="nucleotide sequence ID" value="NZ_CP141058.1"/>
</dbReference>
<name>A0ABU5K5L1_9ACTN</name>
<dbReference type="InterPro" id="IPR000412">
    <property type="entry name" value="ABC_2_transport"/>
</dbReference>
<evidence type="ECO:0000256" key="5">
    <source>
        <dbReference type="ARBA" id="ARBA00023251"/>
    </source>
</evidence>
<sequence length="263" mass="27660">MSTSTPAPSPATAPAARTSPTAAVVRTEARLFGRELGSLFWILLFPTILLLIIGLVPDYRTPEADLGGQRVIDLYASVCVILAMIMASIMAMPPVIAGYRESGVLRRMRTTPMHPASLLGAQVGLHAGAVLVSIVLALAGARLVYDVPLPRDVLGYAVSLVLATAAAFSIGAVVTAVSANTRVVQTVGTIVFFPMMFTSGVWLPVQGMGGWLHDVVTATPLGAAAEALNDSLVGRTPDLADLAVMLAWTAVLSLVAVRRFRWE</sequence>
<keyword evidence="9" id="KW-1185">Reference proteome</keyword>
<dbReference type="PANTHER" id="PTHR43027:SF2">
    <property type="entry name" value="TRANSPORT PERMEASE PROTEIN"/>
    <property type="match status" value="1"/>
</dbReference>
<dbReference type="EMBL" id="JAXQPW010000001">
    <property type="protein sequence ID" value="MDZ5660255.1"/>
    <property type="molecule type" value="Genomic_DNA"/>
</dbReference>
<evidence type="ECO:0000256" key="3">
    <source>
        <dbReference type="ARBA" id="ARBA00022989"/>
    </source>
</evidence>
<feature type="transmembrane region" description="Helical" evidence="6">
    <location>
        <begin position="36"/>
        <end position="55"/>
    </location>
</feature>
<evidence type="ECO:0000256" key="2">
    <source>
        <dbReference type="ARBA" id="ARBA00022692"/>
    </source>
</evidence>
<proteinExistence type="inferred from homology"/>
<keyword evidence="2 6" id="KW-0812">Transmembrane</keyword>
<dbReference type="PIRSF" id="PIRSF006648">
    <property type="entry name" value="DrrB"/>
    <property type="match status" value="1"/>
</dbReference>
<evidence type="ECO:0000256" key="6">
    <source>
        <dbReference type="RuleBase" id="RU361157"/>
    </source>
</evidence>
<feature type="domain" description="ABC transmembrane type-2" evidence="7">
    <location>
        <begin position="37"/>
        <end position="263"/>
    </location>
</feature>
<evidence type="ECO:0000259" key="7">
    <source>
        <dbReference type="PROSITE" id="PS51012"/>
    </source>
</evidence>
<feature type="transmembrane region" description="Helical" evidence="6">
    <location>
        <begin position="239"/>
        <end position="257"/>
    </location>
</feature>
<dbReference type="PANTHER" id="PTHR43027">
    <property type="entry name" value="DOXORUBICIN RESISTANCE ABC TRANSPORTER PERMEASE PROTEIN DRRC-RELATED"/>
    <property type="match status" value="1"/>
</dbReference>
<reference evidence="8 9" key="1">
    <citation type="submission" date="2023-11" db="EMBL/GenBank/DDBJ databases">
        <title>Novel species in genus Nocardioides.</title>
        <authorList>
            <person name="Zhou H."/>
        </authorList>
    </citation>
    <scope>NUCLEOTIDE SEQUENCE [LARGE SCALE GENOMIC DNA]</scope>
    <source>
        <strain evidence="8 9">S-58</strain>
    </source>
</reference>
<protein>
    <recommendedName>
        <fullName evidence="6">Transport permease protein</fullName>
    </recommendedName>
</protein>
<feature type="transmembrane region" description="Helical" evidence="6">
    <location>
        <begin position="75"/>
        <end position="97"/>
    </location>
</feature>
<dbReference type="InterPro" id="IPR013525">
    <property type="entry name" value="ABC2_TM"/>
</dbReference>
<feature type="transmembrane region" description="Helical" evidence="6">
    <location>
        <begin position="183"/>
        <end position="203"/>
    </location>
</feature>
<keyword evidence="3 6" id="KW-1133">Transmembrane helix</keyword>
<accession>A0ABU5K5L1</accession>
<dbReference type="Pfam" id="PF01061">
    <property type="entry name" value="ABC2_membrane"/>
    <property type="match status" value="1"/>
</dbReference>
<dbReference type="PROSITE" id="PS51012">
    <property type="entry name" value="ABC_TM2"/>
    <property type="match status" value="1"/>
</dbReference>
<keyword evidence="4 6" id="KW-0472">Membrane</keyword>
<evidence type="ECO:0000256" key="1">
    <source>
        <dbReference type="ARBA" id="ARBA00004141"/>
    </source>
</evidence>
<comment type="similarity">
    <text evidence="6">Belongs to the ABC-2 integral membrane protein family.</text>
</comment>
<feature type="transmembrane region" description="Helical" evidence="6">
    <location>
        <begin position="118"/>
        <end position="141"/>
    </location>
</feature>
<dbReference type="Proteomes" id="UP001291999">
    <property type="component" value="Unassembled WGS sequence"/>
</dbReference>
<keyword evidence="6" id="KW-0813">Transport</keyword>
<evidence type="ECO:0000313" key="8">
    <source>
        <dbReference type="EMBL" id="MDZ5660255.1"/>
    </source>
</evidence>
<comment type="subcellular location">
    <subcellularLocation>
        <location evidence="6">Cell membrane</location>
        <topology evidence="6">Multi-pass membrane protein</topology>
    </subcellularLocation>
    <subcellularLocation>
        <location evidence="1">Membrane</location>
        <topology evidence="1">Multi-pass membrane protein</topology>
    </subcellularLocation>
</comment>
<comment type="caution">
    <text evidence="8">The sequence shown here is derived from an EMBL/GenBank/DDBJ whole genome shotgun (WGS) entry which is preliminary data.</text>
</comment>
<keyword evidence="5" id="KW-0046">Antibiotic resistance</keyword>
<organism evidence="8 9">
    <name type="scientific">Nocardioides renjunii</name>
    <dbReference type="NCBI Taxonomy" id="3095075"/>
    <lineage>
        <taxon>Bacteria</taxon>
        <taxon>Bacillati</taxon>
        <taxon>Actinomycetota</taxon>
        <taxon>Actinomycetes</taxon>
        <taxon>Propionibacteriales</taxon>
        <taxon>Nocardioidaceae</taxon>
        <taxon>Nocardioides</taxon>
    </lineage>
</organism>
<keyword evidence="6" id="KW-1003">Cell membrane</keyword>
<dbReference type="PRINTS" id="PR00164">
    <property type="entry name" value="ABC2TRNSPORT"/>
</dbReference>
<dbReference type="InterPro" id="IPR047817">
    <property type="entry name" value="ABC2_TM_bact-type"/>
</dbReference>
<evidence type="ECO:0000256" key="4">
    <source>
        <dbReference type="ARBA" id="ARBA00023136"/>
    </source>
</evidence>
<feature type="transmembrane region" description="Helical" evidence="6">
    <location>
        <begin position="153"/>
        <end position="176"/>
    </location>
</feature>